<name>A0A6A6EXR7_9PEZI</name>
<evidence type="ECO:0000256" key="1">
    <source>
        <dbReference type="SAM" id="MobiDB-lite"/>
    </source>
</evidence>
<proteinExistence type="predicted"/>
<gene>
    <name evidence="2" type="ORF">CERZMDRAFT_91879</name>
</gene>
<dbReference type="EMBL" id="ML992708">
    <property type="protein sequence ID" value="KAF2207018.1"/>
    <property type="molecule type" value="Genomic_DNA"/>
</dbReference>
<keyword evidence="3" id="KW-1185">Reference proteome</keyword>
<dbReference type="Proteomes" id="UP000799539">
    <property type="component" value="Unassembled WGS sequence"/>
</dbReference>
<evidence type="ECO:0000313" key="3">
    <source>
        <dbReference type="Proteomes" id="UP000799539"/>
    </source>
</evidence>
<reference evidence="2" key="1">
    <citation type="journal article" date="2020" name="Stud. Mycol.">
        <title>101 Dothideomycetes genomes: a test case for predicting lifestyles and emergence of pathogens.</title>
        <authorList>
            <person name="Haridas S."/>
            <person name="Albert R."/>
            <person name="Binder M."/>
            <person name="Bloem J."/>
            <person name="Labutti K."/>
            <person name="Salamov A."/>
            <person name="Andreopoulos B."/>
            <person name="Baker S."/>
            <person name="Barry K."/>
            <person name="Bills G."/>
            <person name="Bluhm B."/>
            <person name="Cannon C."/>
            <person name="Castanera R."/>
            <person name="Culley D."/>
            <person name="Daum C."/>
            <person name="Ezra D."/>
            <person name="Gonzalez J."/>
            <person name="Henrissat B."/>
            <person name="Kuo A."/>
            <person name="Liang C."/>
            <person name="Lipzen A."/>
            <person name="Lutzoni F."/>
            <person name="Magnuson J."/>
            <person name="Mondo S."/>
            <person name="Nolan M."/>
            <person name="Ohm R."/>
            <person name="Pangilinan J."/>
            <person name="Park H.-J."/>
            <person name="Ramirez L."/>
            <person name="Alfaro M."/>
            <person name="Sun H."/>
            <person name="Tritt A."/>
            <person name="Yoshinaga Y."/>
            <person name="Zwiers L.-H."/>
            <person name="Turgeon B."/>
            <person name="Goodwin S."/>
            <person name="Spatafora J."/>
            <person name="Crous P."/>
            <person name="Grigoriev I."/>
        </authorList>
    </citation>
    <scope>NUCLEOTIDE SEQUENCE</scope>
    <source>
        <strain evidence="2">SCOH1-5</strain>
    </source>
</reference>
<organism evidence="2 3">
    <name type="scientific">Cercospora zeae-maydis SCOH1-5</name>
    <dbReference type="NCBI Taxonomy" id="717836"/>
    <lineage>
        <taxon>Eukaryota</taxon>
        <taxon>Fungi</taxon>
        <taxon>Dikarya</taxon>
        <taxon>Ascomycota</taxon>
        <taxon>Pezizomycotina</taxon>
        <taxon>Dothideomycetes</taxon>
        <taxon>Dothideomycetidae</taxon>
        <taxon>Mycosphaerellales</taxon>
        <taxon>Mycosphaerellaceae</taxon>
        <taxon>Cercospora</taxon>
    </lineage>
</organism>
<evidence type="ECO:0000313" key="2">
    <source>
        <dbReference type="EMBL" id="KAF2207018.1"/>
    </source>
</evidence>
<dbReference type="AlphaFoldDB" id="A0A6A6EXR7"/>
<feature type="region of interest" description="Disordered" evidence="1">
    <location>
        <begin position="58"/>
        <end position="102"/>
    </location>
</feature>
<accession>A0A6A6EXR7</accession>
<protein>
    <submittedName>
        <fullName evidence="2">Uncharacterized protein</fullName>
    </submittedName>
</protein>
<sequence length="102" mass="11405">MDDSWFPIACMPLSVVPCPPRVLCNDIFGALEGGSTWMCLFAIEFSLTRETLSNQLRTMRAKPSPWDLPRPRVLPGRTDNSRAPQKDMWNSIDLDSSCGDCA</sequence>